<keyword evidence="1" id="KW-0732">Signal</keyword>
<protein>
    <submittedName>
        <fullName evidence="3">CC domain-containing protein</fullName>
    </submittedName>
</protein>
<reference evidence="3" key="1">
    <citation type="submission" date="2016-11" db="UniProtKB">
        <authorList>
            <consortium name="WormBaseParasite"/>
        </authorList>
    </citation>
    <scope>IDENTIFICATION</scope>
</reference>
<dbReference type="PROSITE" id="PS51257">
    <property type="entry name" value="PROKAR_LIPOPROTEIN"/>
    <property type="match status" value="1"/>
</dbReference>
<keyword evidence="2" id="KW-1185">Reference proteome</keyword>
<dbReference type="WBParaSite" id="MhA1_Contig185.frz3.gene37">
    <property type="protein sequence ID" value="MhA1_Contig185.frz3.gene37"/>
    <property type="gene ID" value="MhA1_Contig185.frz3.gene37"/>
</dbReference>
<dbReference type="AlphaFoldDB" id="A0A1I8BAY4"/>
<evidence type="ECO:0000313" key="2">
    <source>
        <dbReference type="Proteomes" id="UP000095281"/>
    </source>
</evidence>
<sequence length="69" mass="7262">MKVFEGKYLFSFFLITCLFTNQVAAQGCSPCPCSNYACPPIVPWGSCIWAAGACCLSTIIGAPAPAPEP</sequence>
<dbReference type="Proteomes" id="UP000095281">
    <property type="component" value="Unplaced"/>
</dbReference>
<organism evidence="2 3">
    <name type="scientific">Meloidogyne hapla</name>
    <name type="common">Root-knot nematode worm</name>
    <dbReference type="NCBI Taxonomy" id="6305"/>
    <lineage>
        <taxon>Eukaryota</taxon>
        <taxon>Metazoa</taxon>
        <taxon>Ecdysozoa</taxon>
        <taxon>Nematoda</taxon>
        <taxon>Chromadorea</taxon>
        <taxon>Rhabditida</taxon>
        <taxon>Tylenchina</taxon>
        <taxon>Tylenchomorpha</taxon>
        <taxon>Tylenchoidea</taxon>
        <taxon>Meloidogynidae</taxon>
        <taxon>Meloidogyninae</taxon>
        <taxon>Meloidogyne</taxon>
    </lineage>
</organism>
<evidence type="ECO:0000256" key="1">
    <source>
        <dbReference type="SAM" id="SignalP"/>
    </source>
</evidence>
<accession>A0A1I8BAY4</accession>
<feature type="signal peptide" evidence="1">
    <location>
        <begin position="1"/>
        <end position="25"/>
    </location>
</feature>
<feature type="chain" id="PRO_5009315624" evidence="1">
    <location>
        <begin position="26"/>
        <end position="69"/>
    </location>
</feature>
<proteinExistence type="predicted"/>
<name>A0A1I8BAY4_MELHA</name>
<evidence type="ECO:0000313" key="3">
    <source>
        <dbReference type="WBParaSite" id="MhA1_Contig185.frz3.gene37"/>
    </source>
</evidence>